<keyword evidence="3" id="KW-0378">Hydrolase</keyword>
<dbReference type="Pfam" id="PF14200">
    <property type="entry name" value="RicinB_lectin_2"/>
    <property type="match status" value="2"/>
</dbReference>
<feature type="domain" description="Ricin B lectin" evidence="5">
    <location>
        <begin position="492"/>
        <end position="562"/>
    </location>
</feature>
<feature type="chain" id="PRO_5047359458" evidence="4">
    <location>
        <begin position="25"/>
        <end position="640"/>
    </location>
</feature>
<evidence type="ECO:0000256" key="3">
    <source>
        <dbReference type="ARBA" id="ARBA00022801"/>
    </source>
</evidence>
<evidence type="ECO:0000256" key="1">
    <source>
        <dbReference type="ARBA" id="ARBA00005382"/>
    </source>
</evidence>
<dbReference type="Gene3D" id="2.60.40.1180">
    <property type="entry name" value="Golgi alpha-mannosidase II"/>
    <property type="match status" value="1"/>
</dbReference>
<dbReference type="SUPFAM" id="SSF51011">
    <property type="entry name" value="Glycosyl hydrolase domain"/>
    <property type="match status" value="1"/>
</dbReference>
<evidence type="ECO:0000259" key="6">
    <source>
        <dbReference type="Pfam" id="PF18962"/>
    </source>
</evidence>
<feature type="signal peptide" evidence="4">
    <location>
        <begin position="1"/>
        <end position="24"/>
    </location>
</feature>
<feature type="domain" description="Secretion system C-terminal sorting" evidence="6">
    <location>
        <begin position="568"/>
        <end position="639"/>
    </location>
</feature>
<evidence type="ECO:0000259" key="5">
    <source>
        <dbReference type="Pfam" id="PF14200"/>
    </source>
</evidence>
<evidence type="ECO:0000313" key="7">
    <source>
        <dbReference type="EMBL" id="GGC21248.1"/>
    </source>
</evidence>
<dbReference type="PANTHER" id="PTHR11069">
    <property type="entry name" value="GLUCOSYLCERAMIDASE"/>
    <property type="match status" value="1"/>
</dbReference>
<dbReference type="Gene3D" id="2.80.10.50">
    <property type="match status" value="1"/>
</dbReference>
<dbReference type="PROSITE" id="PS50231">
    <property type="entry name" value="RICIN_B_LECTIN"/>
    <property type="match status" value="1"/>
</dbReference>
<dbReference type="InterPro" id="IPR017853">
    <property type="entry name" value="GH"/>
</dbReference>
<dbReference type="InterPro" id="IPR000772">
    <property type="entry name" value="Ricin_B_lectin"/>
</dbReference>
<dbReference type="SUPFAM" id="SSF50370">
    <property type="entry name" value="Ricin B-like lectins"/>
    <property type="match status" value="1"/>
</dbReference>
<feature type="domain" description="Ricin B lectin" evidence="5">
    <location>
        <begin position="410"/>
        <end position="485"/>
    </location>
</feature>
<dbReference type="Proteomes" id="UP000636010">
    <property type="component" value="Unassembled WGS sequence"/>
</dbReference>
<dbReference type="RefSeq" id="WP_188460047.1">
    <property type="nucleotide sequence ID" value="NZ_BAABHU010000001.1"/>
</dbReference>
<accession>A0ABQ1LAG4</accession>
<keyword evidence="2 4" id="KW-0732">Signal</keyword>
<dbReference type="InterPro" id="IPR013780">
    <property type="entry name" value="Glyco_hydro_b"/>
</dbReference>
<sequence>MKNNNKLLLIVLFVLLALPYWVSAQTAGIYIDNTDQTIRGFGGMNFPRWIDDLSQDQAEKAFGNGYGQIGLSILRISVAPNSSSWALEVPTAQRARSLGAIVFATPWSPPASMKSNGSTTGGTLNPSSYQAYANHLRDFTNYMSTNGVPLYAISVQNEPDFVPNYESCGWSASQIRTFLDNNASVIPTRVMAPETVHFNANYMNTISGSQQVDILANHAYGGTATRANSTKEQWMTEHYAPNSNSNSANNWPEALEAGKEIHDYMINGYNAYIWWYIRRSYGLITENGSVSKRGFVMSHFAKFVRPGFVRVRAQADPTPGVSISAYKDGNTLVLVAINQNSSSRNITFNFSGYNVSNITKWETTGTVGNNIAEVGNYAGGSTLTNSLTGYSITTFRGTINGSGGGGGGISGYYQLQNRNTGLFLDGLGRTTDGAACGQYANTSSVNAQWEVIDVGNGYYQIQNRGTGLFLDGLGRTTNGDDVGQYANTSNENSHWSIEQYEGIYYQVQNRVTGLFLDGLGNTSNASACGQWANTTHPNSQWQLVSVAAASRISNVESASSLANKDIVIYPNPASTVLNIDINEFEEPVKARIFNSSGQVVLVTELQGNKNEIAIQGINKGIYFLELDTPSGVNRSKLIIE</sequence>
<gene>
    <name evidence="7" type="ORF">GCM10011506_03080</name>
</gene>
<organism evidence="7 8">
    <name type="scientific">Marivirga lumbricoides</name>
    <dbReference type="NCBI Taxonomy" id="1046115"/>
    <lineage>
        <taxon>Bacteria</taxon>
        <taxon>Pseudomonadati</taxon>
        <taxon>Bacteroidota</taxon>
        <taxon>Cytophagia</taxon>
        <taxon>Cytophagales</taxon>
        <taxon>Marivirgaceae</taxon>
        <taxon>Marivirga</taxon>
    </lineage>
</organism>
<evidence type="ECO:0000256" key="4">
    <source>
        <dbReference type="SAM" id="SignalP"/>
    </source>
</evidence>
<dbReference type="InterPro" id="IPR035992">
    <property type="entry name" value="Ricin_B-like_lectins"/>
</dbReference>
<proteinExistence type="inferred from homology"/>
<keyword evidence="8" id="KW-1185">Reference proteome</keyword>
<protein>
    <submittedName>
        <fullName evidence="7">Xylan degradation protein</fullName>
    </submittedName>
</protein>
<dbReference type="Pfam" id="PF18962">
    <property type="entry name" value="Por_Secre_tail"/>
    <property type="match status" value="1"/>
</dbReference>
<reference evidence="8" key="1">
    <citation type="journal article" date="2019" name="Int. J. Syst. Evol. Microbiol.">
        <title>The Global Catalogue of Microorganisms (GCM) 10K type strain sequencing project: providing services to taxonomists for standard genome sequencing and annotation.</title>
        <authorList>
            <consortium name="The Broad Institute Genomics Platform"/>
            <consortium name="The Broad Institute Genome Sequencing Center for Infectious Disease"/>
            <person name="Wu L."/>
            <person name="Ma J."/>
        </authorList>
    </citation>
    <scope>NUCLEOTIDE SEQUENCE [LARGE SCALE GENOMIC DNA]</scope>
    <source>
        <strain evidence="8">CGMCC 1.10832</strain>
    </source>
</reference>
<evidence type="ECO:0000256" key="2">
    <source>
        <dbReference type="ARBA" id="ARBA00022729"/>
    </source>
</evidence>
<dbReference type="EMBL" id="BMEC01000001">
    <property type="protein sequence ID" value="GGC21248.1"/>
    <property type="molecule type" value="Genomic_DNA"/>
</dbReference>
<dbReference type="Gene3D" id="3.20.20.80">
    <property type="entry name" value="Glycosidases"/>
    <property type="match status" value="1"/>
</dbReference>
<name>A0ABQ1LAG4_9BACT</name>
<dbReference type="PANTHER" id="PTHR11069:SF38">
    <property type="entry name" value="GLUCURONOXYLANASE XYNC"/>
    <property type="match status" value="1"/>
</dbReference>
<dbReference type="InterPro" id="IPR026444">
    <property type="entry name" value="Secre_tail"/>
</dbReference>
<evidence type="ECO:0000313" key="8">
    <source>
        <dbReference type="Proteomes" id="UP000636010"/>
    </source>
</evidence>
<dbReference type="CDD" id="cd00161">
    <property type="entry name" value="beta-trefoil_Ricin-like"/>
    <property type="match status" value="1"/>
</dbReference>
<dbReference type="NCBIfam" id="TIGR04183">
    <property type="entry name" value="Por_Secre_tail"/>
    <property type="match status" value="1"/>
</dbReference>
<dbReference type="InterPro" id="IPR001139">
    <property type="entry name" value="Glyco_hydro_30"/>
</dbReference>
<comment type="caution">
    <text evidence="7">The sequence shown here is derived from an EMBL/GenBank/DDBJ whole genome shotgun (WGS) entry which is preliminary data.</text>
</comment>
<dbReference type="SUPFAM" id="SSF51445">
    <property type="entry name" value="(Trans)glycosidases"/>
    <property type="match status" value="1"/>
</dbReference>
<comment type="similarity">
    <text evidence="1">Belongs to the glycosyl hydrolase 30 family.</text>
</comment>